<evidence type="ECO:0000313" key="1">
    <source>
        <dbReference type="EMBL" id="CAF4946529.1"/>
    </source>
</evidence>
<gene>
    <name evidence="1" type="ORF">PMACD_LOCUS15226</name>
</gene>
<dbReference type="AlphaFoldDB" id="A0A821XIR0"/>
<dbReference type="Proteomes" id="UP000663880">
    <property type="component" value="Unassembled WGS sequence"/>
</dbReference>
<proteinExistence type="predicted"/>
<name>A0A821XIR0_9NEOP</name>
<evidence type="ECO:0000313" key="2">
    <source>
        <dbReference type="Proteomes" id="UP000663880"/>
    </source>
</evidence>
<keyword evidence="2" id="KW-1185">Reference proteome</keyword>
<comment type="caution">
    <text evidence="1">The sequence shown here is derived from an EMBL/GenBank/DDBJ whole genome shotgun (WGS) entry which is preliminary data.</text>
</comment>
<accession>A0A821XIR0</accession>
<sequence length="111" mass="12525">MKNTILFPSFGSSFFYSTLEVESDELDDEVEHEELVDEVDDDDDEFIRPRFTDCSGLYSSPLSSAEKSLVSPSLPFSSLARIGGEFVLFREDIIFSVTVNAVWSAGLWYSF</sequence>
<dbReference type="EMBL" id="CAJOBZ010000070">
    <property type="protein sequence ID" value="CAF4946529.1"/>
    <property type="molecule type" value="Genomic_DNA"/>
</dbReference>
<protein>
    <submittedName>
        <fullName evidence="1">Uncharacterized protein</fullName>
    </submittedName>
</protein>
<reference evidence="1" key="1">
    <citation type="submission" date="2021-02" db="EMBL/GenBank/DDBJ databases">
        <authorList>
            <person name="Steward A R."/>
        </authorList>
    </citation>
    <scope>NUCLEOTIDE SEQUENCE</scope>
</reference>
<organism evidence="1 2">
    <name type="scientific">Pieris macdunnoughi</name>
    <dbReference type="NCBI Taxonomy" id="345717"/>
    <lineage>
        <taxon>Eukaryota</taxon>
        <taxon>Metazoa</taxon>
        <taxon>Ecdysozoa</taxon>
        <taxon>Arthropoda</taxon>
        <taxon>Hexapoda</taxon>
        <taxon>Insecta</taxon>
        <taxon>Pterygota</taxon>
        <taxon>Neoptera</taxon>
        <taxon>Endopterygota</taxon>
        <taxon>Lepidoptera</taxon>
        <taxon>Glossata</taxon>
        <taxon>Ditrysia</taxon>
        <taxon>Papilionoidea</taxon>
        <taxon>Pieridae</taxon>
        <taxon>Pierinae</taxon>
        <taxon>Pieris</taxon>
    </lineage>
</organism>